<proteinExistence type="predicted"/>
<sequence>MKTYFDSITKTLKDTKTKLEDISKEKTGGEKTPAVEGIAEVVKTVGEWLDGLIKAAEGGGKAADGGGSDKIGNVAAGGGAGANANKESVNGIAGAIKGIVEAAKKVEGVKFEPKAADADGNKKAGKLFGTAAAGAGAEDVKDAAAAVGAVSGEQILNAIVTAAGKDGQDGKAAGDAKNAIEAAIGAAGGDAADFGDGIKKKNDQIAAALVLRGVAKDGKFAGAADNKKAGKLFGTAAVGADAEDVKDAAAAVGAVSGEQILNAIVTAAGQDGQDGKAAGQAKNAIEAAIGAGGGDKIGNVAGAGGGAGANKESVNGIAGAIKGIVEAAKKVEGVKFEPTATADAAAADGNKKAGKLFGTAAGGGQAAAEDVKDAAAAVGAVSGEQILNAIVTAAGQAGQAGKKADEAKNAIEAAIGAAGGAAAEFGNDIKKKNDQIAAALVLRGVAKDGKFAGADNETEKVKAVVESAVVKVDDNGGKAADGGGSDKIGNVAAGAGGANADKESVNRIAGAIKGIVKAAKKVEGVKFEPTKAADADNKKAGKLFGNAGADAGDVKDAAAAVGAVSGEQILNAIVTAAGQDGQDGKAAGDAKNAIEAAIGAGAAADFGDGNDKIGKKNDQIAAALVLRGVAKSGKFAGANNETEKVKAVVESAVVKTFGEWLDGLIKAAEGGGKAADGGGDKIGNVDAAGGAGANANKESVNGIAGAIKGIVEAAKKVEGVKFEPTKAADADNKKAGKLFGNAAAGAEDVNKAAAAVGAVSGEQILNAIVTAAGQDGQDGKAAGDAKNAIEAAIGGAGAAADFGDGNDKIGKKNDQIAAALVLRGVAKSGKFAGANNETEKVKAVVESAVVKVDDNGGKAADGGGSDKIGNVDAAGAGAGANKESVNGIAGAIKGIVEAAKKVEGVKFEPKAAADAADGAGNKKAGKLFGTAAGADAGDVKDAAAAVGAVSGEQILNAIVTAAGKDGQDGQAAGQAKNAIEAAIGDGDAADFGNDIKKKNDQIAAALVLRGGC</sequence>
<keyword evidence="7" id="KW-0449">Lipoprotein</keyword>
<evidence type="ECO:0008006" key="10">
    <source>
        <dbReference type="Google" id="ProtNLM"/>
    </source>
</evidence>
<organism evidence="8">
    <name type="scientific">Borrelia garinii subsp. bavariensis (strain ATCC BAA-2496 / DSM 23469 / PBi)</name>
    <name type="common">Borreliella bavariensis</name>
    <dbReference type="NCBI Taxonomy" id="290434"/>
    <lineage>
        <taxon>Bacteria</taxon>
        <taxon>Pseudomonadati</taxon>
        <taxon>Spirochaetota</taxon>
        <taxon>Spirochaetia</taxon>
        <taxon>Spirochaetales</taxon>
        <taxon>Borreliaceae</taxon>
        <taxon>Borreliella</taxon>
    </lineage>
</organism>
<dbReference type="AlphaFoldDB" id="A0A7I6GXQ8"/>
<geneLocation type="plasmid" evidence="9">
    <name>14</name>
</geneLocation>
<reference evidence="8" key="2">
    <citation type="submission" date="2004-09" db="EMBL/GenBank/DDBJ databases">
        <authorList>
            <person name="Gloeckner G."/>
            <person name="Schilhabel M."/>
            <person name="Lehmann R."/>
            <person name="Platzer M."/>
        </authorList>
    </citation>
    <scope>NUCLEOTIDE SEQUENCE</scope>
    <source>
        <strain evidence="8">PBi</strain>
    </source>
</reference>
<comment type="subcellular location">
    <subcellularLocation>
        <location evidence="2">Cell outer membrane</location>
        <topology evidence="2">Lipid-anchor</topology>
    </subcellularLocation>
</comment>
<evidence type="ECO:0000256" key="5">
    <source>
        <dbReference type="ARBA" id="ARBA00023139"/>
    </source>
</evidence>
<dbReference type="GO" id="GO:0009279">
    <property type="term" value="C:cell outer membrane"/>
    <property type="evidence" value="ECO:0007669"/>
    <property type="project" value="UniProtKB-SubCell"/>
</dbReference>
<comment type="function">
    <text evidence="1">The Vlp and Vsp proteins are antigenically distinct proteins, only one vlp or vsp gene is transcriptionally active at any one time. Switching between these genes is a mechanism of host immune response evasion.</text>
</comment>
<gene>
    <name evidence="8" type="ordered locus">BGP223</name>
</gene>
<evidence type="ECO:0000256" key="1">
    <source>
        <dbReference type="ARBA" id="ARBA00003932"/>
    </source>
</evidence>
<dbReference type="EMBL" id="AY722928">
    <property type="protein sequence ID" value="AAU86074.1"/>
    <property type="molecule type" value="Genomic_DNA"/>
</dbReference>
<name>A0A7I6GXQ8_BORGP</name>
<protein>
    <recommendedName>
        <fullName evidence="10">Variable large protein</fullName>
    </recommendedName>
</protein>
<dbReference type="SUPFAM" id="SSF74748">
    <property type="entry name" value="Variable surface antigen VlsE"/>
    <property type="match status" value="6"/>
</dbReference>
<dbReference type="Pfam" id="PF00921">
    <property type="entry name" value="Lipoprotein_2"/>
    <property type="match status" value="5"/>
</dbReference>
<keyword evidence="3" id="KW-0732">Signal</keyword>
<dbReference type="InterPro" id="IPR000680">
    <property type="entry name" value="Borrelia_lipo"/>
</dbReference>
<evidence type="ECO:0000313" key="8">
    <source>
        <dbReference type="EMBL" id="AAU86074.1"/>
    </source>
</evidence>
<evidence type="ECO:0000256" key="3">
    <source>
        <dbReference type="ARBA" id="ARBA00022729"/>
    </source>
</evidence>
<evidence type="ECO:0000256" key="2">
    <source>
        <dbReference type="ARBA" id="ARBA00004459"/>
    </source>
</evidence>
<keyword evidence="6" id="KW-0998">Cell outer membrane</keyword>
<evidence type="ECO:0000256" key="7">
    <source>
        <dbReference type="ARBA" id="ARBA00023288"/>
    </source>
</evidence>
<evidence type="ECO:0000256" key="6">
    <source>
        <dbReference type="ARBA" id="ARBA00023237"/>
    </source>
</evidence>
<evidence type="ECO:0000313" key="9">
    <source>
        <dbReference type="Proteomes" id="UP000002276"/>
    </source>
</evidence>
<reference evidence="8" key="1">
    <citation type="journal article" date="2004" name="Nucleic Acids Res.">
        <title>Comparative analysis of the Borrelia garinii genome.</title>
        <authorList>
            <person name="Glockner G."/>
            <person name="Lehmann R."/>
            <person name="Romualdi A."/>
            <person name="Pradella S."/>
            <person name="Schulte-Spechtel U."/>
            <person name="Schilhabel M."/>
            <person name="Wilske B."/>
            <person name="Suhnel J."/>
            <person name="Platzer M."/>
        </authorList>
    </citation>
    <scope>NUCLEOTIDE SEQUENCE [LARGE SCALE GENOMIC DNA]</scope>
    <source>
        <strain>ATCC BAA-2496 / DSM 23469 / PBi</strain>
        <strain evidence="8">PBi</strain>
        <plasmid>14</plasmid>
    </source>
</reference>
<keyword evidence="4" id="KW-0472">Membrane</keyword>
<accession>A0A7I6GXQ8</accession>
<evidence type="ECO:0000256" key="4">
    <source>
        <dbReference type="ARBA" id="ARBA00023136"/>
    </source>
</evidence>
<keyword evidence="5" id="KW-0564">Palmitate</keyword>